<evidence type="ECO:0000256" key="3">
    <source>
        <dbReference type="ARBA" id="ARBA00012439"/>
    </source>
</evidence>
<reference evidence="13" key="1">
    <citation type="submission" date="2007-11" db="EMBL/GenBank/DDBJ databases">
        <authorList>
            <person name="Fulton L."/>
            <person name="Clifton S."/>
            <person name="Fulton B."/>
            <person name="Xu J."/>
            <person name="Minx P."/>
            <person name="Pepin K.H."/>
            <person name="Johnson M."/>
            <person name="Thiruvilangam P."/>
            <person name="Bhonagiri V."/>
            <person name="Nash W.E."/>
            <person name="Mardis E.R."/>
            <person name="Wilson R.K."/>
        </authorList>
    </citation>
    <scope>NUCLEOTIDE SEQUENCE [LARGE SCALE GENOMIC DNA]</scope>
    <source>
        <strain evidence="13">DSM 17241</strain>
    </source>
</reference>
<protein>
    <recommendedName>
        <fullName evidence="4">Farnesyl diphosphate synthase</fullName>
        <ecNumber evidence="3">2.5.1.10</ecNumber>
    </recommendedName>
    <alternativeName>
        <fullName evidence="10">(2E,6E)-farnesyl diphosphate synthase</fullName>
    </alternativeName>
    <alternativeName>
        <fullName evidence="9">Geranyltranstransferase</fullName>
    </alternativeName>
</protein>
<dbReference type="InterPro" id="IPR033749">
    <property type="entry name" value="Polyprenyl_synt_CS"/>
</dbReference>
<evidence type="ECO:0000256" key="10">
    <source>
        <dbReference type="ARBA" id="ARBA00032873"/>
    </source>
</evidence>
<evidence type="ECO:0000256" key="12">
    <source>
        <dbReference type="RuleBase" id="RU004466"/>
    </source>
</evidence>
<evidence type="ECO:0000256" key="1">
    <source>
        <dbReference type="ARBA" id="ARBA00001946"/>
    </source>
</evidence>
<dbReference type="AlphaFoldDB" id="B0PBD1"/>
<dbReference type="PROSITE" id="PS00723">
    <property type="entry name" value="POLYPRENYL_SYNTHASE_1"/>
    <property type="match status" value="1"/>
</dbReference>
<dbReference type="InterPro" id="IPR053378">
    <property type="entry name" value="Prenyl_diphosphate_synthase"/>
</dbReference>
<proteinExistence type="inferred from homology"/>
<evidence type="ECO:0000256" key="5">
    <source>
        <dbReference type="ARBA" id="ARBA00022679"/>
    </source>
</evidence>
<dbReference type="InterPro" id="IPR000092">
    <property type="entry name" value="Polyprenyl_synt"/>
</dbReference>
<comment type="catalytic activity">
    <reaction evidence="11">
        <text>isopentenyl diphosphate + (2E)-geranyl diphosphate = (2E,6E)-farnesyl diphosphate + diphosphate</text>
        <dbReference type="Rhea" id="RHEA:19361"/>
        <dbReference type="ChEBI" id="CHEBI:33019"/>
        <dbReference type="ChEBI" id="CHEBI:58057"/>
        <dbReference type="ChEBI" id="CHEBI:128769"/>
        <dbReference type="ChEBI" id="CHEBI:175763"/>
        <dbReference type="EC" id="2.5.1.10"/>
    </reaction>
</comment>
<dbReference type="SUPFAM" id="SSF48576">
    <property type="entry name" value="Terpenoid synthases"/>
    <property type="match status" value="1"/>
</dbReference>
<dbReference type="STRING" id="169435.ERS852551_01191"/>
<dbReference type="Pfam" id="PF00348">
    <property type="entry name" value="polyprenyl_synt"/>
    <property type="match status" value="1"/>
</dbReference>
<keyword evidence="8" id="KW-0414">Isoprene biosynthesis</keyword>
<dbReference type="FunFam" id="1.10.600.10:FF:000001">
    <property type="entry name" value="Geranylgeranyl diphosphate synthase"/>
    <property type="match status" value="1"/>
</dbReference>
<dbReference type="EMBL" id="ABGD02000014">
    <property type="protein sequence ID" value="EDS11461.1"/>
    <property type="molecule type" value="Genomic_DNA"/>
</dbReference>
<comment type="cofactor">
    <cofactor evidence="1">
        <name>Mg(2+)</name>
        <dbReference type="ChEBI" id="CHEBI:18420"/>
    </cofactor>
</comment>
<dbReference type="HOGENOM" id="CLU_014015_0_1_9"/>
<dbReference type="RefSeq" id="WP_006875377.1">
    <property type="nucleotide sequence ID" value="NZ_DS544183.1"/>
</dbReference>
<evidence type="ECO:0000256" key="4">
    <source>
        <dbReference type="ARBA" id="ARBA00015100"/>
    </source>
</evidence>
<dbReference type="PANTHER" id="PTHR43281:SF1">
    <property type="entry name" value="FARNESYL DIPHOSPHATE SYNTHASE"/>
    <property type="match status" value="1"/>
</dbReference>
<evidence type="ECO:0000256" key="8">
    <source>
        <dbReference type="ARBA" id="ARBA00023229"/>
    </source>
</evidence>
<dbReference type="Gene3D" id="1.10.600.10">
    <property type="entry name" value="Farnesyl Diphosphate Synthase"/>
    <property type="match status" value="1"/>
</dbReference>
<dbReference type="GO" id="GO:0005737">
    <property type="term" value="C:cytoplasm"/>
    <property type="evidence" value="ECO:0007669"/>
    <property type="project" value="UniProtKB-ARBA"/>
</dbReference>
<evidence type="ECO:0000256" key="6">
    <source>
        <dbReference type="ARBA" id="ARBA00022723"/>
    </source>
</evidence>
<dbReference type="PROSITE" id="PS00444">
    <property type="entry name" value="POLYPRENYL_SYNTHASE_2"/>
    <property type="match status" value="1"/>
</dbReference>
<comment type="similarity">
    <text evidence="2 12">Belongs to the FPP/GGPP synthase family.</text>
</comment>
<evidence type="ECO:0000313" key="13">
    <source>
        <dbReference type="EMBL" id="EDS11461.1"/>
    </source>
</evidence>
<dbReference type="InterPro" id="IPR008949">
    <property type="entry name" value="Isoprenoid_synthase_dom_sf"/>
</dbReference>
<dbReference type="SFLD" id="SFLDS00005">
    <property type="entry name" value="Isoprenoid_Synthase_Type_I"/>
    <property type="match status" value="1"/>
</dbReference>
<gene>
    <name evidence="13" type="ORF">ANACOL_02082</name>
</gene>
<dbReference type="GO" id="GO:0046872">
    <property type="term" value="F:metal ion binding"/>
    <property type="evidence" value="ECO:0007669"/>
    <property type="project" value="UniProtKB-KW"/>
</dbReference>
<dbReference type="EC" id="2.5.1.10" evidence="3"/>
<sequence length="293" mass="31237">MRFDEQFASYARQTNDALRDCLRYPGVRLQAAVVDAMRYSLLDAGKRLRAALVLEFARLASAPREGATALACAIEMLHAYSLIHDDLPCMDNDDFRRGKPSCHKEFGESTALLAGDALLTLAFETAAGAPLLTDLQRVEAVCTLSKAGGVCGMIGGQVIDLACEGNTVDEATLDTLCTLKTGALLRAAARLGCLAGKADKKMYDAADRYAAAVGLAFQITDDILDVTGDAHTLGKPVGSDAENHKTTYASLFGVAGAKARAIALIEAAKRETDAFSDNSFLVWLADMVLNRDH</sequence>
<accession>B0PBD1</accession>
<dbReference type="NCBIfam" id="NF045485">
    <property type="entry name" value="FPPsyn"/>
    <property type="match status" value="1"/>
</dbReference>
<keyword evidence="7" id="KW-0460">Magnesium</keyword>
<evidence type="ECO:0000256" key="9">
    <source>
        <dbReference type="ARBA" id="ARBA00032380"/>
    </source>
</evidence>
<dbReference type="CDD" id="cd00685">
    <property type="entry name" value="Trans_IPPS_HT"/>
    <property type="match status" value="1"/>
</dbReference>
<reference evidence="13" key="2">
    <citation type="submission" date="2013-09" db="EMBL/GenBank/DDBJ databases">
        <title>Draft genome sequence of Anaerotruncus colihominis(DSM 17241).</title>
        <authorList>
            <person name="Sudarsanam P."/>
            <person name="Ley R."/>
            <person name="Guruge J."/>
            <person name="Turnbaugh P.J."/>
            <person name="Mahowald M."/>
            <person name="Liep D."/>
            <person name="Gordon J."/>
        </authorList>
    </citation>
    <scope>NUCLEOTIDE SEQUENCE</scope>
    <source>
        <strain evidence="13">DSM 17241</strain>
    </source>
</reference>
<dbReference type="GO" id="GO:0016114">
    <property type="term" value="P:terpenoid biosynthetic process"/>
    <property type="evidence" value="ECO:0007669"/>
    <property type="project" value="UniProtKB-ARBA"/>
</dbReference>
<dbReference type="Proteomes" id="UP000003803">
    <property type="component" value="Unassembled WGS sequence"/>
</dbReference>
<evidence type="ECO:0000256" key="11">
    <source>
        <dbReference type="ARBA" id="ARBA00049399"/>
    </source>
</evidence>
<keyword evidence="5 12" id="KW-0808">Transferase</keyword>
<dbReference type="SFLD" id="SFLDG01017">
    <property type="entry name" value="Polyprenyl_Transferase_Like"/>
    <property type="match status" value="1"/>
</dbReference>
<evidence type="ECO:0000256" key="2">
    <source>
        <dbReference type="ARBA" id="ARBA00006706"/>
    </source>
</evidence>
<keyword evidence="6" id="KW-0479">Metal-binding</keyword>
<evidence type="ECO:0000256" key="7">
    <source>
        <dbReference type="ARBA" id="ARBA00022842"/>
    </source>
</evidence>
<dbReference type="GO" id="GO:0004337">
    <property type="term" value="F:(2E,6E)-farnesyl diphosphate synthase activity"/>
    <property type="evidence" value="ECO:0007669"/>
    <property type="project" value="UniProtKB-EC"/>
</dbReference>
<name>B0PBD1_9FIRM</name>
<keyword evidence="14" id="KW-1185">Reference proteome</keyword>
<dbReference type="PANTHER" id="PTHR43281">
    <property type="entry name" value="FARNESYL DIPHOSPHATE SYNTHASE"/>
    <property type="match status" value="1"/>
</dbReference>
<organism evidence="13 14">
    <name type="scientific">Anaerotruncus colihominis DSM 17241</name>
    <dbReference type="NCBI Taxonomy" id="445972"/>
    <lineage>
        <taxon>Bacteria</taxon>
        <taxon>Bacillati</taxon>
        <taxon>Bacillota</taxon>
        <taxon>Clostridia</taxon>
        <taxon>Eubacteriales</taxon>
        <taxon>Oscillospiraceae</taxon>
        <taxon>Anaerotruncus</taxon>
    </lineage>
</organism>
<comment type="caution">
    <text evidence="13">The sequence shown here is derived from an EMBL/GenBank/DDBJ whole genome shotgun (WGS) entry which is preliminary data.</text>
</comment>
<dbReference type="eggNOG" id="COG0142">
    <property type="taxonomic scope" value="Bacteria"/>
</dbReference>
<evidence type="ECO:0000313" key="14">
    <source>
        <dbReference type="Proteomes" id="UP000003803"/>
    </source>
</evidence>